<keyword evidence="2" id="KW-1185">Reference proteome</keyword>
<comment type="caution">
    <text evidence="1">The sequence shown here is derived from an EMBL/GenBank/DDBJ whole genome shotgun (WGS) entry which is preliminary data.</text>
</comment>
<dbReference type="EMBL" id="AZBU02000002">
    <property type="protein sequence ID" value="TKR94438.1"/>
    <property type="molecule type" value="Genomic_DNA"/>
</dbReference>
<protein>
    <submittedName>
        <fullName evidence="1">Uncharacterized protein</fullName>
    </submittedName>
</protein>
<organism evidence="1 2">
    <name type="scientific">Steinernema carpocapsae</name>
    <name type="common">Entomopathogenic nematode</name>
    <dbReference type="NCBI Taxonomy" id="34508"/>
    <lineage>
        <taxon>Eukaryota</taxon>
        <taxon>Metazoa</taxon>
        <taxon>Ecdysozoa</taxon>
        <taxon>Nematoda</taxon>
        <taxon>Chromadorea</taxon>
        <taxon>Rhabditida</taxon>
        <taxon>Tylenchina</taxon>
        <taxon>Panagrolaimomorpha</taxon>
        <taxon>Strongyloidoidea</taxon>
        <taxon>Steinernematidae</taxon>
        <taxon>Steinernema</taxon>
    </lineage>
</organism>
<evidence type="ECO:0000313" key="1">
    <source>
        <dbReference type="EMBL" id="TKR94438.1"/>
    </source>
</evidence>
<name>A0A4U5PDG9_STECR</name>
<dbReference type="Proteomes" id="UP000298663">
    <property type="component" value="Unassembled WGS sequence"/>
</dbReference>
<dbReference type="AlphaFoldDB" id="A0A4U5PDG9"/>
<proteinExistence type="predicted"/>
<reference evidence="1 2" key="1">
    <citation type="journal article" date="2015" name="Genome Biol.">
        <title>Comparative genomics of Steinernema reveals deeply conserved gene regulatory networks.</title>
        <authorList>
            <person name="Dillman A.R."/>
            <person name="Macchietto M."/>
            <person name="Porter C.F."/>
            <person name="Rogers A."/>
            <person name="Williams B."/>
            <person name="Antoshechkin I."/>
            <person name="Lee M.M."/>
            <person name="Goodwin Z."/>
            <person name="Lu X."/>
            <person name="Lewis E.E."/>
            <person name="Goodrich-Blair H."/>
            <person name="Stock S.P."/>
            <person name="Adams B.J."/>
            <person name="Sternberg P.W."/>
            <person name="Mortazavi A."/>
        </authorList>
    </citation>
    <scope>NUCLEOTIDE SEQUENCE [LARGE SCALE GENOMIC DNA]</scope>
    <source>
        <strain evidence="1 2">ALL</strain>
    </source>
</reference>
<accession>A0A4U5PDG9</accession>
<reference evidence="1 2" key="2">
    <citation type="journal article" date="2019" name="G3 (Bethesda)">
        <title>Hybrid Assembly of the Genome of the Entomopathogenic Nematode Steinernema carpocapsae Identifies the X-Chromosome.</title>
        <authorList>
            <person name="Serra L."/>
            <person name="Macchietto M."/>
            <person name="Macias-Munoz A."/>
            <person name="McGill C.J."/>
            <person name="Rodriguez I.M."/>
            <person name="Rodriguez B."/>
            <person name="Murad R."/>
            <person name="Mortazavi A."/>
        </authorList>
    </citation>
    <scope>NUCLEOTIDE SEQUENCE [LARGE SCALE GENOMIC DNA]</scope>
    <source>
        <strain evidence="1 2">ALL</strain>
    </source>
</reference>
<sequence length="189" mass="21985">MSSTQSTILLSPPPPHISVATLILVPSSFSHKAIDQEANYIRRHESCNKGTRRIIETKHRPKLLSVTGYHKSCCVRVQLEYIRENAILREQVLRTETSNTHKQRSLSTSITAQFLVHVTHFSVSVHVPNSNFIKRKSHAWPSLEPIHYVATRNCHFQDERRNWYSNFLVGKHELNWILKTRFVLRLVNL</sequence>
<evidence type="ECO:0000313" key="2">
    <source>
        <dbReference type="Proteomes" id="UP000298663"/>
    </source>
</evidence>
<gene>
    <name evidence="1" type="ORF">L596_008717</name>
</gene>